<evidence type="ECO:0000256" key="1">
    <source>
        <dbReference type="SAM" id="MobiDB-lite"/>
    </source>
</evidence>
<proteinExistence type="predicted"/>
<reference evidence="2" key="2">
    <citation type="submission" date="2023-06" db="EMBL/GenBank/DDBJ databases">
        <authorList>
            <person name="Kobayashi Y."/>
            <person name="Kayamori A."/>
            <person name="Aoki K."/>
            <person name="Shiwa Y."/>
            <person name="Fujita N."/>
            <person name="Sugita T."/>
            <person name="Iwasaki W."/>
            <person name="Tanaka N."/>
            <person name="Takashima M."/>
        </authorList>
    </citation>
    <scope>NUCLEOTIDE SEQUENCE</scope>
    <source>
        <strain evidence="2">HIS016</strain>
    </source>
</reference>
<gene>
    <name evidence="2" type="ORF">CspeluHIS016_0700680</name>
</gene>
<dbReference type="EMBL" id="BTCM01000007">
    <property type="protein sequence ID" value="GMK59053.1"/>
    <property type="molecule type" value="Genomic_DNA"/>
</dbReference>
<keyword evidence="3" id="KW-1185">Reference proteome</keyword>
<feature type="compositionally biased region" description="Basic and acidic residues" evidence="1">
    <location>
        <begin position="194"/>
        <end position="204"/>
    </location>
</feature>
<sequence>MATPALVLDALREHLEPTLLRKRLPSILQLAAHLTLVRQRITQEASMLEAALADMDVDQRGIEVLHRLSVADGDALFELSLDMRREQLLSALAGGKVATVQGLVEQYLPAVETADTHKHIYVRAMEGHQVPLMAEVRAEVLGLVEAIKAGEEAEIRLGKGLNELGREMLVVAEAVVEDAGAFMALFPGERRRESLPAPRRDITRRNAPRMTMPARVSAFD</sequence>
<dbReference type="AlphaFoldDB" id="A0AAD3TY48"/>
<name>A0AAD3TY48_9TREE</name>
<feature type="region of interest" description="Disordered" evidence="1">
    <location>
        <begin position="194"/>
        <end position="220"/>
    </location>
</feature>
<evidence type="ECO:0000313" key="2">
    <source>
        <dbReference type="EMBL" id="GMK59053.1"/>
    </source>
</evidence>
<dbReference type="Proteomes" id="UP001222932">
    <property type="component" value="Unassembled WGS sequence"/>
</dbReference>
<protein>
    <submittedName>
        <fullName evidence="2">Uncharacterized protein</fullName>
    </submittedName>
</protein>
<organism evidence="2 3">
    <name type="scientific">Cutaneotrichosporon spelunceum</name>
    <dbReference type="NCBI Taxonomy" id="1672016"/>
    <lineage>
        <taxon>Eukaryota</taxon>
        <taxon>Fungi</taxon>
        <taxon>Dikarya</taxon>
        <taxon>Basidiomycota</taxon>
        <taxon>Agaricomycotina</taxon>
        <taxon>Tremellomycetes</taxon>
        <taxon>Trichosporonales</taxon>
        <taxon>Trichosporonaceae</taxon>
        <taxon>Cutaneotrichosporon</taxon>
    </lineage>
</organism>
<accession>A0AAD3TY48</accession>
<reference evidence="2" key="1">
    <citation type="journal article" date="2023" name="BMC Genomics">
        <title>Chromosome-level genome assemblies of Cutaneotrichosporon spp. (Trichosporonales, Basidiomycota) reveal imbalanced evolution between nucleotide sequences and chromosome synteny.</title>
        <authorList>
            <person name="Kobayashi Y."/>
            <person name="Kayamori A."/>
            <person name="Aoki K."/>
            <person name="Shiwa Y."/>
            <person name="Matsutani M."/>
            <person name="Fujita N."/>
            <person name="Sugita T."/>
            <person name="Iwasaki W."/>
            <person name="Tanaka N."/>
            <person name="Takashima M."/>
        </authorList>
    </citation>
    <scope>NUCLEOTIDE SEQUENCE</scope>
    <source>
        <strain evidence="2">HIS016</strain>
    </source>
</reference>
<comment type="caution">
    <text evidence="2">The sequence shown here is derived from an EMBL/GenBank/DDBJ whole genome shotgun (WGS) entry which is preliminary data.</text>
</comment>
<evidence type="ECO:0000313" key="3">
    <source>
        <dbReference type="Proteomes" id="UP001222932"/>
    </source>
</evidence>